<gene>
    <name evidence="2" type="ORF">MEDL_3863</name>
</gene>
<dbReference type="EMBL" id="CAJPWZ010000238">
    <property type="protein sequence ID" value="CAG2188462.1"/>
    <property type="molecule type" value="Genomic_DNA"/>
</dbReference>
<evidence type="ECO:0000256" key="1">
    <source>
        <dbReference type="SAM" id="MobiDB-lite"/>
    </source>
</evidence>
<accession>A0A8S3Q1W3</accession>
<dbReference type="Proteomes" id="UP000683360">
    <property type="component" value="Unassembled WGS sequence"/>
</dbReference>
<proteinExistence type="predicted"/>
<reference evidence="2" key="1">
    <citation type="submission" date="2021-03" db="EMBL/GenBank/DDBJ databases">
        <authorList>
            <person name="Bekaert M."/>
        </authorList>
    </citation>
    <scope>NUCLEOTIDE SEQUENCE</scope>
</reference>
<dbReference type="EMBL" id="CAJPWZ010000238">
    <property type="protein sequence ID" value="CAG2188464.1"/>
    <property type="molecule type" value="Genomic_DNA"/>
</dbReference>
<feature type="region of interest" description="Disordered" evidence="1">
    <location>
        <begin position="1"/>
        <end position="114"/>
    </location>
</feature>
<dbReference type="AlphaFoldDB" id="A0A8S3Q1W3"/>
<evidence type="ECO:0000313" key="3">
    <source>
        <dbReference type="Proteomes" id="UP000683360"/>
    </source>
</evidence>
<feature type="compositionally biased region" description="Polar residues" evidence="1">
    <location>
        <begin position="95"/>
        <end position="107"/>
    </location>
</feature>
<sequence>MLQPNTTHTVSPSSSAQSVKVVHTDQSTSETPSRGFMLPSGLSLSKEMIQMLTNPQTQTQNEKEKPRLRVVIPSKDKDSSSGQGSSKSGSLDTPLVSQATPSQQVNTSLPSALPSGLLPSDLRIDSADLANLLAPWGQNPGPLTAAIQSSGITLTPGGMTPTTLSLQNLLIPANQAAALRLLEQQNKNVKTEPSSPRKRSSAEDSDDDREDEGDPPEKKSRSTSNR</sequence>
<comment type="caution">
    <text evidence="2">The sequence shown here is derived from an EMBL/GenBank/DDBJ whole genome shotgun (WGS) entry which is preliminary data.</text>
</comment>
<organism evidence="2 3">
    <name type="scientific">Mytilus edulis</name>
    <name type="common">Blue mussel</name>
    <dbReference type="NCBI Taxonomy" id="6550"/>
    <lineage>
        <taxon>Eukaryota</taxon>
        <taxon>Metazoa</taxon>
        <taxon>Spiralia</taxon>
        <taxon>Lophotrochozoa</taxon>
        <taxon>Mollusca</taxon>
        <taxon>Bivalvia</taxon>
        <taxon>Autobranchia</taxon>
        <taxon>Pteriomorphia</taxon>
        <taxon>Mytilida</taxon>
        <taxon>Mytiloidea</taxon>
        <taxon>Mytilidae</taxon>
        <taxon>Mytilinae</taxon>
        <taxon>Mytilus</taxon>
    </lineage>
</organism>
<feature type="compositionally biased region" description="Low complexity" evidence="1">
    <location>
        <begin position="80"/>
        <end position="92"/>
    </location>
</feature>
<keyword evidence="3" id="KW-1185">Reference proteome</keyword>
<name>A0A8S3Q1W3_MYTED</name>
<feature type="compositionally biased region" description="Polar residues" evidence="1">
    <location>
        <begin position="1"/>
        <end position="32"/>
    </location>
</feature>
<feature type="compositionally biased region" description="Acidic residues" evidence="1">
    <location>
        <begin position="203"/>
        <end position="214"/>
    </location>
</feature>
<dbReference type="EMBL" id="CAJPWZ010000238">
    <property type="protein sequence ID" value="CAG2188463.1"/>
    <property type="molecule type" value="Genomic_DNA"/>
</dbReference>
<dbReference type="OrthoDB" id="1898716at2759"/>
<protein>
    <submittedName>
        <fullName evidence="2">Uncharacterized protein</fullName>
    </submittedName>
</protein>
<feature type="region of interest" description="Disordered" evidence="1">
    <location>
        <begin position="182"/>
        <end position="226"/>
    </location>
</feature>
<feature type="compositionally biased region" description="Polar residues" evidence="1">
    <location>
        <begin position="51"/>
        <end position="60"/>
    </location>
</feature>
<feature type="compositionally biased region" description="Polar residues" evidence="1">
    <location>
        <begin position="183"/>
        <end position="194"/>
    </location>
</feature>
<evidence type="ECO:0000313" key="2">
    <source>
        <dbReference type="EMBL" id="CAG2188464.1"/>
    </source>
</evidence>